<proteinExistence type="inferred from homology"/>
<feature type="transmembrane region" description="Helical" evidence="7">
    <location>
        <begin position="370"/>
        <end position="388"/>
    </location>
</feature>
<evidence type="ECO:0000256" key="1">
    <source>
        <dbReference type="ARBA" id="ARBA00004141"/>
    </source>
</evidence>
<evidence type="ECO:0000256" key="4">
    <source>
        <dbReference type="ARBA" id="ARBA00022692"/>
    </source>
</evidence>
<evidence type="ECO:0000256" key="2">
    <source>
        <dbReference type="ARBA" id="ARBA00008821"/>
    </source>
</evidence>
<evidence type="ECO:0000313" key="8">
    <source>
        <dbReference type="EMBL" id="ADP73399.1"/>
    </source>
</evidence>
<keyword evidence="4 7" id="KW-0812">Transmembrane</keyword>
<feature type="transmembrane region" description="Helical" evidence="7">
    <location>
        <begin position="156"/>
        <end position="173"/>
    </location>
</feature>
<feature type="transmembrane region" description="Helical" evidence="7">
    <location>
        <begin position="185"/>
        <end position="207"/>
    </location>
</feature>
<keyword evidence="5 7" id="KW-1133">Transmembrane helix</keyword>
<keyword evidence="3" id="KW-0813">Transport</keyword>
<dbReference type="KEGG" id="gmc:GY4MC1_0567"/>
<dbReference type="Pfam" id="PF00860">
    <property type="entry name" value="Xan_ur_permease"/>
    <property type="match status" value="1"/>
</dbReference>
<dbReference type="GO" id="GO:0042907">
    <property type="term" value="F:xanthine transmembrane transporter activity"/>
    <property type="evidence" value="ECO:0007669"/>
    <property type="project" value="TreeGrafter"/>
</dbReference>
<evidence type="ECO:0000256" key="3">
    <source>
        <dbReference type="ARBA" id="ARBA00022448"/>
    </source>
</evidence>
<feature type="transmembrane region" description="Helical" evidence="7">
    <location>
        <begin position="227"/>
        <end position="246"/>
    </location>
</feature>
<feature type="transmembrane region" description="Helical" evidence="7">
    <location>
        <begin position="336"/>
        <end position="354"/>
    </location>
</feature>
<accession>A0A7U3YCN9</accession>
<feature type="transmembrane region" description="Helical" evidence="7">
    <location>
        <begin position="308"/>
        <end position="330"/>
    </location>
</feature>
<dbReference type="NCBIfam" id="NF037981">
    <property type="entry name" value="NCS2_1"/>
    <property type="match status" value="1"/>
</dbReference>
<evidence type="ECO:0000256" key="6">
    <source>
        <dbReference type="ARBA" id="ARBA00023136"/>
    </source>
</evidence>
<comment type="similarity">
    <text evidence="2">Belongs to the nucleobase:cation symporter-2 (NCS2) (TC 2.A.40) family.</text>
</comment>
<keyword evidence="6 7" id="KW-0472">Membrane</keyword>
<feature type="transmembrane region" description="Helical" evidence="7">
    <location>
        <begin position="131"/>
        <end position="150"/>
    </location>
</feature>
<feature type="transmembrane region" description="Helical" evidence="7">
    <location>
        <begin position="37"/>
        <end position="57"/>
    </location>
</feature>
<reference evidence="8" key="1">
    <citation type="submission" date="2010-10" db="EMBL/GenBank/DDBJ databases">
        <title>Complete sequence of chromosome of Geobacillus sp. Y4.1MC1.</title>
        <authorList>
            <consortium name="US DOE Joint Genome Institute"/>
            <person name="Lucas S."/>
            <person name="Copeland A."/>
            <person name="Lapidus A."/>
            <person name="Cheng J.-F."/>
            <person name="Bruce D."/>
            <person name="Goodwin L."/>
            <person name="Pitluck S."/>
            <person name="Chertkov O."/>
            <person name="Zhang X."/>
            <person name="Detter J.C."/>
            <person name="Han C."/>
            <person name="Tapia R."/>
            <person name="Land M."/>
            <person name="Hauser L."/>
            <person name="Jeffries C."/>
            <person name="Kyrpides N."/>
            <person name="Ivanova N."/>
            <person name="Ovchinnikova G."/>
            <person name="Brumm P."/>
            <person name="Mead D."/>
            <person name="Woyke T."/>
        </authorList>
    </citation>
    <scope>NUCLEOTIDE SEQUENCE [LARGE SCALE GENOMIC DNA]</scope>
    <source>
        <strain evidence="8">Y4.1MC1</strain>
    </source>
</reference>
<dbReference type="EMBL" id="CP002293">
    <property type="protein sequence ID" value="ADP73399.1"/>
    <property type="molecule type" value="Genomic_DNA"/>
</dbReference>
<dbReference type="PANTHER" id="PTHR42810:SF1">
    <property type="entry name" value="PURINE PERMEASE YWDJ-RELATED"/>
    <property type="match status" value="1"/>
</dbReference>
<dbReference type="InterPro" id="IPR006043">
    <property type="entry name" value="NCS2"/>
</dbReference>
<dbReference type="PANTHER" id="PTHR42810">
    <property type="entry name" value="PURINE PERMEASE C1399.01C-RELATED"/>
    <property type="match status" value="1"/>
</dbReference>
<dbReference type="GO" id="GO:0005886">
    <property type="term" value="C:plasma membrane"/>
    <property type="evidence" value="ECO:0007669"/>
    <property type="project" value="TreeGrafter"/>
</dbReference>
<organism evidence="8">
    <name type="scientific">Geobacillus sp. (strain Y4.1MC1)</name>
    <dbReference type="NCBI Taxonomy" id="581103"/>
    <lineage>
        <taxon>Bacteria</taxon>
        <taxon>Bacillati</taxon>
        <taxon>Bacillota</taxon>
        <taxon>Bacilli</taxon>
        <taxon>Bacillales</taxon>
        <taxon>Anoxybacillaceae</taxon>
        <taxon>Geobacillus</taxon>
    </lineage>
</organism>
<feature type="transmembrane region" description="Helical" evidence="7">
    <location>
        <begin position="99"/>
        <end position="119"/>
    </location>
</feature>
<feature type="transmembrane region" description="Helical" evidence="7">
    <location>
        <begin position="12"/>
        <end position="31"/>
    </location>
</feature>
<feature type="transmembrane region" description="Helical" evidence="7">
    <location>
        <begin position="69"/>
        <end position="87"/>
    </location>
</feature>
<evidence type="ECO:0000256" key="5">
    <source>
        <dbReference type="ARBA" id="ARBA00022989"/>
    </source>
</evidence>
<dbReference type="AlphaFoldDB" id="A0A7U3YCN9"/>
<sequence>MRQVISSLQWFLFIISGSIVVPVTVASLYQLETADAMAFISRTFFVLAVAGLLQTAFGHRLPLNEGPAGIWWGIFILYASFGVALYGSRAETLRVLESALIMSGILFMLLSLLGIVDRLARLFTPTVTGTYLLLLAVQLSGSFLKGLLGVDETGKVSIVVAALSTIIIFLSLWMTNHPVLRQFSIIVSMITGWILFRLFGFAPSIHWTEKWFEFPKWFAFGPPRWEWGIVPTAFFVTLLLLTNMLASMKVVESVMKAEKANAGNPSPKRAGFMMGISHMISGVLAAIGSVPISGAGSFITTSKITKRLPFVIACVLIMLMSLFMPAVSLFTAMPAAVGYAAIFPMFAGMITLGLKELEQNGGWKERAEQVSLPLFTGIGVMFVPSEAFAPLPPVIASVASNGLIVGTLLSILLEAVAGKKGATSASK</sequence>
<feature type="transmembrane region" description="Helical" evidence="7">
    <location>
        <begin position="394"/>
        <end position="417"/>
    </location>
</feature>
<comment type="subcellular location">
    <subcellularLocation>
        <location evidence="1">Membrane</location>
        <topology evidence="1">Multi-pass membrane protein</topology>
    </subcellularLocation>
</comment>
<protein>
    <submittedName>
        <fullName evidence="8">Xanthine/uracil/vitamin C permease</fullName>
    </submittedName>
</protein>
<name>A0A7U3YCN9_GEOS0</name>
<gene>
    <name evidence="8" type="ORF">GY4MC1_0567</name>
</gene>
<evidence type="ECO:0000256" key="7">
    <source>
        <dbReference type="SAM" id="Phobius"/>
    </source>
</evidence>